<dbReference type="AlphaFoldDB" id="A0A6C0IFP6"/>
<proteinExistence type="predicted"/>
<accession>A0A6C0IFP6</accession>
<feature type="compositionally biased region" description="Basic residues" evidence="1">
    <location>
        <begin position="46"/>
        <end position="71"/>
    </location>
</feature>
<evidence type="ECO:0000256" key="1">
    <source>
        <dbReference type="SAM" id="MobiDB-lite"/>
    </source>
</evidence>
<protein>
    <submittedName>
        <fullName evidence="2">Uncharacterized protein</fullName>
    </submittedName>
</protein>
<name>A0A6C0IFP6_9ZZZZ</name>
<evidence type="ECO:0000313" key="2">
    <source>
        <dbReference type="EMBL" id="QHT92021.1"/>
    </source>
</evidence>
<organism evidence="2">
    <name type="scientific">viral metagenome</name>
    <dbReference type="NCBI Taxonomy" id="1070528"/>
    <lineage>
        <taxon>unclassified sequences</taxon>
        <taxon>metagenomes</taxon>
        <taxon>organismal metagenomes</taxon>
    </lineage>
</organism>
<dbReference type="EMBL" id="MN740174">
    <property type="protein sequence ID" value="QHT92021.1"/>
    <property type="molecule type" value="Genomic_DNA"/>
</dbReference>
<reference evidence="2" key="1">
    <citation type="journal article" date="2020" name="Nature">
        <title>Giant virus diversity and host interactions through global metagenomics.</title>
        <authorList>
            <person name="Schulz F."/>
            <person name="Roux S."/>
            <person name="Paez-Espino D."/>
            <person name="Jungbluth S."/>
            <person name="Walsh D.A."/>
            <person name="Denef V.J."/>
            <person name="McMahon K.D."/>
            <person name="Konstantinidis K.T."/>
            <person name="Eloe-Fadrosh E.A."/>
            <person name="Kyrpides N.C."/>
            <person name="Woyke T."/>
        </authorList>
    </citation>
    <scope>NUCLEOTIDE SEQUENCE</scope>
    <source>
        <strain evidence="2">GVMAG-M-3300023184-86</strain>
    </source>
</reference>
<sequence>MTAWNDFVKKIYHEGHDKDPNYMFKNALKDASKRKSEMGSSASGVKSKKQTKKSKKSKKSRKNRKSMKNRK</sequence>
<feature type="region of interest" description="Disordered" evidence="1">
    <location>
        <begin position="29"/>
        <end position="71"/>
    </location>
</feature>